<evidence type="ECO:0000313" key="3">
    <source>
        <dbReference type="Proteomes" id="UP001501094"/>
    </source>
</evidence>
<feature type="domain" description="GH16" evidence="1">
    <location>
        <begin position="50"/>
        <end position="283"/>
    </location>
</feature>
<dbReference type="InterPro" id="IPR013320">
    <property type="entry name" value="ConA-like_dom_sf"/>
</dbReference>
<reference evidence="3" key="1">
    <citation type="journal article" date="2019" name="Int. J. Syst. Evol. Microbiol.">
        <title>The Global Catalogue of Microorganisms (GCM) 10K type strain sequencing project: providing services to taxonomists for standard genome sequencing and annotation.</title>
        <authorList>
            <consortium name="The Broad Institute Genomics Platform"/>
            <consortium name="The Broad Institute Genome Sequencing Center for Infectious Disease"/>
            <person name="Wu L."/>
            <person name="Ma J."/>
        </authorList>
    </citation>
    <scope>NUCLEOTIDE SEQUENCE [LARGE SCALE GENOMIC DNA]</scope>
    <source>
        <strain evidence="3">JCM 14326</strain>
    </source>
</reference>
<dbReference type="InterPro" id="IPR050546">
    <property type="entry name" value="Glycosyl_Hydrlase_16"/>
</dbReference>
<evidence type="ECO:0000313" key="2">
    <source>
        <dbReference type="EMBL" id="GAA1871459.1"/>
    </source>
</evidence>
<dbReference type="InterPro" id="IPR006311">
    <property type="entry name" value="TAT_signal"/>
</dbReference>
<dbReference type="PANTHER" id="PTHR10963">
    <property type="entry name" value="GLYCOSYL HYDROLASE-RELATED"/>
    <property type="match status" value="1"/>
</dbReference>
<evidence type="ECO:0000259" key="1">
    <source>
        <dbReference type="PROSITE" id="PS51762"/>
    </source>
</evidence>
<gene>
    <name evidence="2" type="ORF">GCM10009751_33350</name>
</gene>
<comment type="caution">
    <text evidence="2">The sequence shown here is derived from an EMBL/GenBank/DDBJ whole genome shotgun (WGS) entry which is preliminary data.</text>
</comment>
<proteinExistence type="predicted"/>
<keyword evidence="3" id="KW-1185">Reference proteome</keyword>
<protein>
    <recommendedName>
        <fullName evidence="1">GH16 domain-containing protein</fullName>
    </recommendedName>
</protein>
<name>A0ABP4ZTR8_9MICO</name>
<dbReference type="PROSITE" id="PS51318">
    <property type="entry name" value="TAT"/>
    <property type="match status" value="1"/>
</dbReference>
<dbReference type="SUPFAM" id="SSF49899">
    <property type="entry name" value="Concanavalin A-like lectins/glucanases"/>
    <property type="match status" value="1"/>
</dbReference>
<accession>A0ABP4ZTR8</accession>
<dbReference type="InterPro" id="IPR000757">
    <property type="entry name" value="Beta-glucanase-like"/>
</dbReference>
<dbReference type="RefSeq" id="WP_344105090.1">
    <property type="nucleotide sequence ID" value="NZ_BAAANL010000007.1"/>
</dbReference>
<dbReference type="EMBL" id="BAAANL010000007">
    <property type="protein sequence ID" value="GAA1871459.1"/>
    <property type="molecule type" value="Genomic_DNA"/>
</dbReference>
<dbReference type="Proteomes" id="UP001501094">
    <property type="component" value="Unassembled WGS sequence"/>
</dbReference>
<sequence>MQNDSNDTIPRRRAARRRRLLKAVTTGAATALLAGAAAAPAASGAESRKSAWQTLIDGSSFNSRAALESEWNYLYPWGSDHNGTARMYASSTNSTHLWVSPAGQLNIKATPTSGEGYSSKDPHLPIHYRSAAIHAKDRIVVNDTYPDYEIRGEFQAPSARGTWPAFWLTGATSWPPESDILEFKGDSRNWFNTYDGSWDNTLVSVSSPGSWHEYRIWMSKINATDVEIHYYLDGVWKARHVGSNFVGKPMNLIINLQMEGASGSPGPSGETYFRARDVYVGRTAG</sequence>
<organism evidence="2 3">
    <name type="scientific">Myceligenerans crystallogenes</name>
    <dbReference type="NCBI Taxonomy" id="316335"/>
    <lineage>
        <taxon>Bacteria</taxon>
        <taxon>Bacillati</taxon>
        <taxon>Actinomycetota</taxon>
        <taxon>Actinomycetes</taxon>
        <taxon>Micrococcales</taxon>
        <taxon>Promicromonosporaceae</taxon>
        <taxon>Myceligenerans</taxon>
    </lineage>
</organism>
<dbReference type="PANTHER" id="PTHR10963:SF24">
    <property type="entry name" value="GLYCOSIDASE C21B10.07-RELATED"/>
    <property type="match status" value="1"/>
</dbReference>
<dbReference type="PROSITE" id="PS51762">
    <property type="entry name" value="GH16_2"/>
    <property type="match status" value="1"/>
</dbReference>
<dbReference type="Gene3D" id="2.60.120.200">
    <property type="match status" value="1"/>
</dbReference>